<dbReference type="SUPFAM" id="SSF56672">
    <property type="entry name" value="DNA/RNA polymerases"/>
    <property type="match status" value="1"/>
</dbReference>
<organism evidence="2 3">
    <name type="scientific">Aphis craccivora</name>
    <name type="common">Cowpea aphid</name>
    <dbReference type="NCBI Taxonomy" id="307492"/>
    <lineage>
        <taxon>Eukaryota</taxon>
        <taxon>Metazoa</taxon>
        <taxon>Ecdysozoa</taxon>
        <taxon>Arthropoda</taxon>
        <taxon>Hexapoda</taxon>
        <taxon>Insecta</taxon>
        <taxon>Pterygota</taxon>
        <taxon>Neoptera</taxon>
        <taxon>Paraneoptera</taxon>
        <taxon>Hemiptera</taxon>
        <taxon>Sternorrhyncha</taxon>
        <taxon>Aphidomorpha</taxon>
        <taxon>Aphidoidea</taxon>
        <taxon>Aphididae</taxon>
        <taxon>Aphidini</taxon>
        <taxon>Aphis</taxon>
        <taxon>Aphis</taxon>
    </lineage>
</organism>
<dbReference type="InterPro" id="IPR052560">
    <property type="entry name" value="RdDP_mobile_element"/>
</dbReference>
<dbReference type="PANTHER" id="PTHR36688:SF1">
    <property type="entry name" value="ENDONUCLEASE_EXONUCLEASE_PHOSPHATASE DOMAIN-CONTAINING PROTEIN"/>
    <property type="match status" value="1"/>
</dbReference>
<dbReference type="InterPro" id="IPR043502">
    <property type="entry name" value="DNA/RNA_pol_sf"/>
</dbReference>
<sequence>MSLIGLLGEERRKRWLEAMDNLDFTHSSRESWSLLRKLGAAQSSCIERSEIMLYFKVADIEMALRFLKNGPKGKLWLINLFSYVKNTTTLPKVWREAKNGLPQGSVFSPILFNAYTADITRTISRKFIYAHDVGLVAQAGTFEEVDNLLNEDLAKIHTFFKSWHLTLNLGKSAAIVFHLTNREANRKLKLVVDGNSIPTENVPKYLSIKLDRSLTFKQHLEGVKDKLKIRNNIISKLTGTSWGIGQTSNEFHTWH</sequence>
<accession>A0A6G0ZBD1</accession>
<comment type="caution">
    <text evidence="2">The sequence shown here is derived from an EMBL/GenBank/DDBJ whole genome shotgun (WGS) entry which is preliminary data.</text>
</comment>
<dbReference type="Pfam" id="PF00078">
    <property type="entry name" value="RVT_1"/>
    <property type="match status" value="1"/>
</dbReference>
<evidence type="ECO:0000259" key="1">
    <source>
        <dbReference type="PROSITE" id="PS50878"/>
    </source>
</evidence>
<protein>
    <recommendedName>
        <fullName evidence="1">Reverse transcriptase domain-containing protein</fullName>
    </recommendedName>
</protein>
<reference evidence="2 3" key="1">
    <citation type="submission" date="2019-08" db="EMBL/GenBank/DDBJ databases">
        <title>Whole genome of Aphis craccivora.</title>
        <authorList>
            <person name="Voronova N.V."/>
            <person name="Shulinski R.S."/>
            <person name="Bandarenka Y.V."/>
            <person name="Zhorov D.G."/>
            <person name="Warner D."/>
        </authorList>
    </citation>
    <scope>NUCLEOTIDE SEQUENCE [LARGE SCALE GENOMIC DNA]</scope>
    <source>
        <strain evidence="2">180601</strain>
        <tissue evidence="2">Whole Body</tissue>
    </source>
</reference>
<proteinExistence type="predicted"/>
<evidence type="ECO:0000313" key="2">
    <source>
        <dbReference type="EMBL" id="KAF0767997.1"/>
    </source>
</evidence>
<dbReference type="PANTHER" id="PTHR36688">
    <property type="entry name" value="ENDO/EXONUCLEASE/PHOSPHATASE DOMAIN-CONTAINING PROTEIN"/>
    <property type="match status" value="1"/>
</dbReference>
<keyword evidence="3" id="KW-1185">Reference proteome</keyword>
<dbReference type="GO" id="GO:0071897">
    <property type="term" value="P:DNA biosynthetic process"/>
    <property type="evidence" value="ECO:0007669"/>
    <property type="project" value="UniProtKB-ARBA"/>
</dbReference>
<feature type="domain" description="Reverse transcriptase" evidence="1">
    <location>
        <begin position="1"/>
        <end position="210"/>
    </location>
</feature>
<dbReference type="InterPro" id="IPR000477">
    <property type="entry name" value="RT_dom"/>
</dbReference>
<dbReference type="PROSITE" id="PS50878">
    <property type="entry name" value="RT_POL"/>
    <property type="match status" value="1"/>
</dbReference>
<dbReference type="OrthoDB" id="6625462at2759"/>
<name>A0A6G0ZBD1_APHCR</name>
<dbReference type="Proteomes" id="UP000478052">
    <property type="component" value="Unassembled WGS sequence"/>
</dbReference>
<dbReference type="AlphaFoldDB" id="A0A6G0ZBD1"/>
<gene>
    <name evidence="2" type="ORF">FWK35_00006088</name>
</gene>
<evidence type="ECO:0000313" key="3">
    <source>
        <dbReference type="Proteomes" id="UP000478052"/>
    </source>
</evidence>
<dbReference type="EMBL" id="VUJU01000855">
    <property type="protein sequence ID" value="KAF0767997.1"/>
    <property type="molecule type" value="Genomic_DNA"/>
</dbReference>